<dbReference type="Proteomes" id="UP001190465">
    <property type="component" value="Chromosome"/>
</dbReference>
<gene>
    <name evidence="2" type="ORF">MU0053_000950</name>
</gene>
<dbReference type="InterPro" id="IPR032407">
    <property type="entry name" value="MHB"/>
</dbReference>
<evidence type="ECO:0000256" key="1">
    <source>
        <dbReference type="SAM" id="SignalP"/>
    </source>
</evidence>
<feature type="chain" id="PRO_5047158730" evidence="1">
    <location>
        <begin position="26"/>
        <end position="108"/>
    </location>
</feature>
<sequence>MKTKIFLTTGVAAAAVLLSGGTAAAQPDVEAIVTSTCSYPQVVSALGATSPGVAAELESSMLATGWIQNLLAAGPDERRSMLAQLEAYPQLNEYTSVINSVAYSCQNY</sequence>
<evidence type="ECO:0000313" key="2">
    <source>
        <dbReference type="EMBL" id="CAJ1497603.1"/>
    </source>
</evidence>
<dbReference type="EMBL" id="OY726397">
    <property type="protein sequence ID" value="CAJ1497603.1"/>
    <property type="molecule type" value="Genomic_DNA"/>
</dbReference>
<accession>A0ABM9LEF3</accession>
<dbReference type="NCBIfam" id="TIGR04529">
    <property type="entry name" value="MTB_hemophore"/>
    <property type="match status" value="1"/>
</dbReference>
<reference evidence="2 3" key="1">
    <citation type="submission" date="2023-08" db="EMBL/GenBank/DDBJ databases">
        <authorList>
            <person name="Folkvardsen B D."/>
            <person name="Norman A."/>
        </authorList>
    </citation>
    <scope>NUCLEOTIDE SEQUENCE [LARGE SCALE GENOMIC DNA]</scope>
    <source>
        <strain evidence="2 3">Mu0053</strain>
    </source>
</reference>
<feature type="signal peptide" evidence="1">
    <location>
        <begin position="1"/>
        <end position="25"/>
    </location>
</feature>
<organism evidence="2 3">
    <name type="scientific">[Mycobacterium] burgundiense</name>
    <dbReference type="NCBI Taxonomy" id="3064286"/>
    <lineage>
        <taxon>Bacteria</taxon>
        <taxon>Bacillati</taxon>
        <taxon>Actinomycetota</taxon>
        <taxon>Actinomycetes</taxon>
        <taxon>Mycobacteriales</taxon>
        <taxon>Mycobacteriaceae</taxon>
        <taxon>Mycolicibacterium</taxon>
    </lineage>
</organism>
<protein>
    <submittedName>
        <fullName evidence="2">Hemophore-related protein</fullName>
    </submittedName>
</protein>
<dbReference type="RefSeq" id="WP_308481235.1">
    <property type="nucleotide sequence ID" value="NZ_OY726397.1"/>
</dbReference>
<keyword evidence="1" id="KW-0732">Signal</keyword>
<proteinExistence type="predicted"/>
<name>A0ABM9LEF3_9MYCO</name>
<keyword evidence="3" id="KW-1185">Reference proteome</keyword>
<evidence type="ECO:0000313" key="3">
    <source>
        <dbReference type="Proteomes" id="UP001190465"/>
    </source>
</evidence>